<dbReference type="AlphaFoldDB" id="A0A5K8A0N4"/>
<evidence type="ECO:0000313" key="1">
    <source>
        <dbReference type="EMBL" id="BBO85976.1"/>
    </source>
</evidence>
<protein>
    <submittedName>
        <fullName evidence="1">Uncharacterized protein</fullName>
    </submittedName>
</protein>
<name>A0A5K8A0N4_9BACT</name>
<gene>
    <name evidence="1" type="ORF">DSCO28_65420</name>
</gene>
<organism evidence="1 2">
    <name type="scientific">Desulfosarcina ovata subsp. sediminis</name>
    <dbReference type="NCBI Taxonomy" id="885957"/>
    <lineage>
        <taxon>Bacteria</taxon>
        <taxon>Pseudomonadati</taxon>
        <taxon>Thermodesulfobacteriota</taxon>
        <taxon>Desulfobacteria</taxon>
        <taxon>Desulfobacterales</taxon>
        <taxon>Desulfosarcinaceae</taxon>
        <taxon>Desulfosarcina</taxon>
    </lineage>
</organism>
<proteinExistence type="predicted"/>
<dbReference type="EMBL" id="AP021876">
    <property type="protein sequence ID" value="BBO85976.1"/>
    <property type="molecule type" value="Genomic_DNA"/>
</dbReference>
<reference evidence="1 2" key="1">
    <citation type="submission" date="2019-11" db="EMBL/GenBank/DDBJ databases">
        <title>Comparative genomics of hydrocarbon-degrading Desulfosarcina strains.</title>
        <authorList>
            <person name="Watanabe M."/>
            <person name="Kojima H."/>
            <person name="Fukui M."/>
        </authorList>
    </citation>
    <scope>NUCLEOTIDE SEQUENCE [LARGE SCALE GENOMIC DNA]</scope>
    <source>
        <strain evidence="1 2">28bB2T</strain>
    </source>
</reference>
<dbReference type="Proteomes" id="UP000425960">
    <property type="component" value="Chromosome"/>
</dbReference>
<dbReference type="KEGG" id="dov:DSCO28_65420"/>
<accession>A0A5K8A0N4</accession>
<dbReference type="RefSeq" id="WP_155325428.1">
    <property type="nucleotide sequence ID" value="NZ_AP021876.1"/>
</dbReference>
<sequence length="208" mass="23434">MAKKAARVIVEFEDGSTVGSDFEALPSQLQFELMRQPFSAQPSADPAKEKYLYLEWEDGWKEVLRVDPGCSAINRYYVISRIEEVGRLSLDKEDGYPELVEITRRPMSLKKIHFTTTYLPELERSDREGKKTDHFFTLSKGKDSLADIQSAFKQACVDAEIDGATLRSTNSNESKKLQTLICKKMGLKAGLRTQDVADFIAGLAQTIK</sequence>
<evidence type="ECO:0000313" key="2">
    <source>
        <dbReference type="Proteomes" id="UP000425960"/>
    </source>
</evidence>